<keyword evidence="2" id="KW-1185">Reference proteome</keyword>
<reference evidence="1 2" key="1">
    <citation type="submission" date="2019-02" db="EMBL/GenBank/DDBJ databases">
        <title>Genome sequencing of the rare red list fungi Hericium alpestre (H. flagellum).</title>
        <authorList>
            <person name="Buettner E."/>
            <person name="Kellner H."/>
        </authorList>
    </citation>
    <scope>NUCLEOTIDE SEQUENCE [LARGE SCALE GENOMIC DNA]</scope>
    <source>
        <strain evidence="1 2">DSM 108284</strain>
    </source>
</reference>
<evidence type="ECO:0000313" key="2">
    <source>
        <dbReference type="Proteomes" id="UP000298061"/>
    </source>
</evidence>
<gene>
    <name evidence="1" type="ORF">EWM64_g7828</name>
</gene>
<organism evidence="1 2">
    <name type="scientific">Hericium alpestre</name>
    <dbReference type="NCBI Taxonomy" id="135208"/>
    <lineage>
        <taxon>Eukaryota</taxon>
        <taxon>Fungi</taxon>
        <taxon>Dikarya</taxon>
        <taxon>Basidiomycota</taxon>
        <taxon>Agaricomycotina</taxon>
        <taxon>Agaricomycetes</taxon>
        <taxon>Russulales</taxon>
        <taxon>Hericiaceae</taxon>
        <taxon>Hericium</taxon>
    </lineage>
</organism>
<dbReference type="InterPro" id="IPR032675">
    <property type="entry name" value="LRR_dom_sf"/>
</dbReference>
<name>A0A4Y9ZPJ4_9AGAM</name>
<dbReference type="OrthoDB" id="3187188at2759"/>
<dbReference type="EMBL" id="SFCI01001290">
    <property type="protein sequence ID" value="TFY76184.1"/>
    <property type="molecule type" value="Genomic_DNA"/>
</dbReference>
<comment type="caution">
    <text evidence="1">The sequence shown here is derived from an EMBL/GenBank/DDBJ whole genome shotgun (WGS) entry which is preliminary data.</text>
</comment>
<dbReference type="SUPFAM" id="SSF52047">
    <property type="entry name" value="RNI-like"/>
    <property type="match status" value="1"/>
</dbReference>
<proteinExistence type="predicted"/>
<dbReference type="Proteomes" id="UP000298061">
    <property type="component" value="Unassembled WGS sequence"/>
</dbReference>
<protein>
    <submittedName>
        <fullName evidence="1">Uncharacterized protein</fullName>
    </submittedName>
</protein>
<accession>A0A4Y9ZPJ4</accession>
<evidence type="ECO:0000313" key="1">
    <source>
        <dbReference type="EMBL" id="TFY76184.1"/>
    </source>
</evidence>
<dbReference type="Gene3D" id="3.80.10.10">
    <property type="entry name" value="Ribonuclease Inhibitor"/>
    <property type="match status" value="1"/>
</dbReference>
<dbReference type="AlphaFoldDB" id="A0A4Y9ZPJ4"/>
<sequence length="428" mass="48692">MSGSVLAISPTALIPPAVLAHIFQFTHRRSGLNFAANAELAETALVSKQWLEAARNALYTHVYLGTEDDLDETVEIFLETLQESPTLAQRVRAIDFGSFRMYRGETKGLAEAIKLCDNLREIRIWGWNGYELEELIDVLKSKTKLQVFEINRTSLTDIPCDYFCNVREFIGMMQGWPELRSVTVWMNTLDYDSSGWDDDEDAEEKSGGVRARKPVPVIPGVCSQLQHFDWRCGLLDDSHLEAISNMAPSICEFQLKGSGLTRQDLLAPLQLWAPRLTSLVLNFYNKRFSWGVPEYDKMRIVDCHLDDIISAMPLLRVLDISSLYIKPATLANGFADLFALDYRIAPEELDEFISLLSDPSALPALRELNLDPRVSEEKYDSDRDSSVQFDSARFEVFRKVCRKGGIKIRDHFHHMMMELGMDTEGLFD</sequence>